<dbReference type="AlphaFoldDB" id="A0A8K0KCG0"/>
<evidence type="ECO:0000256" key="7">
    <source>
        <dbReference type="ARBA" id="ARBA00023180"/>
    </source>
</evidence>
<keyword evidence="10" id="KW-1185">Reference proteome</keyword>
<evidence type="ECO:0000256" key="1">
    <source>
        <dbReference type="ARBA" id="ARBA00004236"/>
    </source>
</evidence>
<dbReference type="GO" id="GO:0005886">
    <property type="term" value="C:plasma membrane"/>
    <property type="evidence" value="ECO:0007669"/>
    <property type="project" value="UniProtKB-SubCell"/>
</dbReference>
<evidence type="ECO:0000256" key="5">
    <source>
        <dbReference type="ARBA" id="ARBA00022989"/>
    </source>
</evidence>
<name>A0A8K0KCG0_LADFU</name>
<protein>
    <recommendedName>
        <fullName evidence="11">Scavenger receptor class B member 1</fullName>
    </recommendedName>
</protein>
<sequence>NIAFHENSTVTFQHKKILRFVPELSSGSKDTTVVVPNIPLLTLSTQSKGLPRLVRMGLSLVLRTMKMQPFVKVTPEQLAFGYDDTLLTLAHRFFPRHRRPMSKMGLLIGRNGTINDVTTIFTGHSGMEDFGLMNRLNGLDRLPMWDRHPCDTLRASEGSFFPPRAFTGADEVTVWDKDLCRVLPLRYRGPTSKNGIAVDLYTPPEDVFADPSIRPENGCFCPGENGECPPSGLQNIAPCQYEAPVYLSFPHFYQADPNLLAAVEGLKPDQKKHETYFKIQPKLGVPLEAQVRVQMNLKVESAPGIQPVAKFPDIVFPIIWVEEGVADLTYEIRWWIYLATTFSDAAVPTLTYGLLCIGSILLIIAFARAYRDVLFSPENIERGKKTLRRGSSFIINGQHRLLILRDSYSLLESRAANAERIAGESATSSDPDPDV</sequence>
<keyword evidence="4 8" id="KW-0812">Transmembrane</keyword>
<evidence type="ECO:0008006" key="11">
    <source>
        <dbReference type="Google" id="ProtNLM"/>
    </source>
</evidence>
<dbReference type="OrthoDB" id="18585at2759"/>
<evidence type="ECO:0000313" key="10">
    <source>
        <dbReference type="Proteomes" id="UP000792457"/>
    </source>
</evidence>
<keyword evidence="3" id="KW-1003">Cell membrane</keyword>
<evidence type="ECO:0000256" key="2">
    <source>
        <dbReference type="ARBA" id="ARBA00010532"/>
    </source>
</evidence>
<dbReference type="GO" id="GO:0005044">
    <property type="term" value="F:scavenger receptor activity"/>
    <property type="evidence" value="ECO:0007669"/>
    <property type="project" value="TreeGrafter"/>
</dbReference>
<evidence type="ECO:0000256" key="3">
    <source>
        <dbReference type="ARBA" id="ARBA00022475"/>
    </source>
</evidence>
<dbReference type="InterPro" id="IPR002159">
    <property type="entry name" value="CD36_fam"/>
</dbReference>
<feature type="transmembrane region" description="Helical" evidence="8">
    <location>
        <begin position="350"/>
        <end position="370"/>
    </location>
</feature>
<keyword evidence="6 8" id="KW-0472">Membrane</keyword>
<comment type="subcellular location">
    <subcellularLocation>
        <location evidence="1">Cell membrane</location>
    </subcellularLocation>
</comment>
<evidence type="ECO:0000256" key="6">
    <source>
        <dbReference type="ARBA" id="ARBA00023136"/>
    </source>
</evidence>
<accession>A0A8K0KCG0</accession>
<reference evidence="9" key="2">
    <citation type="submission" date="2017-10" db="EMBL/GenBank/DDBJ databases">
        <title>Ladona fulva Genome sequencing and assembly.</title>
        <authorList>
            <person name="Murali S."/>
            <person name="Richards S."/>
            <person name="Bandaranaike D."/>
            <person name="Bellair M."/>
            <person name="Blankenburg K."/>
            <person name="Chao H."/>
            <person name="Dinh H."/>
            <person name="Doddapaneni H."/>
            <person name="Dugan-Rocha S."/>
            <person name="Elkadiri S."/>
            <person name="Gnanaolivu R."/>
            <person name="Hernandez B."/>
            <person name="Skinner E."/>
            <person name="Javaid M."/>
            <person name="Lee S."/>
            <person name="Li M."/>
            <person name="Ming W."/>
            <person name="Munidasa M."/>
            <person name="Muniz J."/>
            <person name="Nguyen L."/>
            <person name="Hughes D."/>
            <person name="Osuji N."/>
            <person name="Pu L.-L."/>
            <person name="Puazo M."/>
            <person name="Qu C."/>
            <person name="Quiroz J."/>
            <person name="Raj R."/>
            <person name="Weissenberger G."/>
            <person name="Xin Y."/>
            <person name="Zou X."/>
            <person name="Han Y."/>
            <person name="Worley K."/>
            <person name="Muzny D."/>
            <person name="Gibbs R."/>
        </authorList>
    </citation>
    <scope>NUCLEOTIDE SEQUENCE</scope>
    <source>
        <strain evidence="9">Sampled in the wild</strain>
    </source>
</reference>
<proteinExistence type="inferred from homology"/>
<reference evidence="9" key="1">
    <citation type="submission" date="2013-04" db="EMBL/GenBank/DDBJ databases">
        <authorList>
            <person name="Qu J."/>
            <person name="Murali S.C."/>
            <person name="Bandaranaike D."/>
            <person name="Bellair M."/>
            <person name="Blankenburg K."/>
            <person name="Chao H."/>
            <person name="Dinh H."/>
            <person name="Doddapaneni H."/>
            <person name="Downs B."/>
            <person name="Dugan-Rocha S."/>
            <person name="Elkadiri S."/>
            <person name="Gnanaolivu R.D."/>
            <person name="Hernandez B."/>
            <person name="Javaid M."/>
            <person name="Jayaseelan J.C."/>
            <person name="Lee S."/>
            <person name="Li M."/>
            <person name="Ming W."/>
            <person name="Munidasa M."/>
            <person name="Muniz J."/>
            <person name="Nguyen L."/>
            <person name="Ongeri F."/>
            <person name="Osuji N."/>
            <person name="Pu L.-L."/>
            <person name="Puazo M."/>
            <person name="Qu C."/>
            <person name="Quiroz J."/>
            <person name="Raj R."/>
            <person name="Weissenberger G."/>
            <person name="Xin Y."/>
            <person name="Zou X."/>
            <person name="Han Y."/>
            <person name="Richards S."/>
            <person name="Worley K."/>
            <person name="Muzny D."/>
            <person name="Gibbs R."/>
        </authorList>
    </citation>
    <scope>NUCLEOTIDE SEQUENCE</scope>
    <source>
        <strain evidence="9">Sampled in the wild</strain>
    </source>
</reference>
<dbReference type="Pfam" id="PF01130">
    <property type="entry name" value="CD36"/>
    <property type="match status" value="1"/>
</dbReference>
<dbReference type="PANTHER" id="PTHR11923:SF88">
    <property type="entry name" value="DEBRIS BUSTER, ISOFORM D"/>
    <property type="match status" value="1"/>
</dbReference>
<gene>
    <name evidence="9" type="ORF">J437_LFUL013984</name>
</gene>
<dbReference type="GO" id="GO:0005737">
    <property type="term" value="C:cytoplasm"/>
    <property type="evidence" value="ECO:0007669"/>
    <property type="project" value="TreeGrafter"/>
</dbReference>
<dbReference type="EMBL" id="KZ308616">
    <property type="protein sequence ID" value="KAG8232412.1"/>
    <property type="molecule type" value="Genomic_DNA"/>
</dbReference>
<organism evidence="9 10">
    <name type="scientific">Ladona fulva</name>
    <name type="common">Scarce chaser dragonfly</name>
    <name type="synonym">Libellula fulva</name>
    <dbReference type="NCBI Taxonomy" id="123851"/>
    <lineage>
        <taxon>Eukaryota</taxon>
        <taxon>Metazoa</taxon>
        <taxon>Ecdysozoa</taxon>
        <taxon>Arthropoda</taxon>
        <taxon>Hexapoda</taxon>
        <taxon>Insecta</taxon>
        <taxon>Pterygota</taxon>
        <taxon>Palaeoptera</taxon>
        <taxon>Odonata</taxon>
        <taxon>Epiprocta</taxon>
        <taxon>Anisoptera</taxon>
        <taxon>Libelluloidea</taxon>
        <taxon>Libellulidae</taxon>
        <taxon>Ladona</taxon>
    </lineage>
</organism>
<comment type="caution">
    <text evidence="9">The sequence shown here is derived from an EMBL/GenBank/DDBJ whole genome shotgun (WGS) entry which is preliminary data.</text>
</comment>
<evidence type="ECO:0000256" key="4">
    <source>
        <dbReference type="ARBA" id="ARBA00022692"/>
    </source>
</evidence>
<dbReference type="PANTHER" id="PTHR11923">
    <property type="entry name" value="SCAVENGER RECEPTOR CLASS B TYPE-1 SR-B1"/>
    <property type="match status" value="1"/>
</dbReference>
<feature type="non-terminal residue" evidence="9">
    <location>
        <position position="435"/>
    </location>
</feature>
<evidence type="ECO:0000256" key="8">
    <source>
        <dbReference type="SAM" id="Phobius"/>
    </source>
</evidence>
<keyword evidence="7" id="KW-0325">Glycoprotein</keyword>
<keyword evidence="5 8" id="KW-1133">Transmembrane helix</keyword>
<dbReference type="PRINTS" id="PR01609">
    <property type="entry name" value="CD36FAMILY"/>
</dbReference>
<dbReference type="Proteomes" id="UP000792457">
    <property type="component" value="Unassembled WGS sequence"/>
</dbReference>
<comment type="similarity">
    <text evidence="2">Belongs to the CD36 family.</text>
</comment>
<evidence type="ECO:0000313" key="9">
    <source>
        <dbReference type="EMBL" id="KAG8232412.1"/>
    </source>
</evidence>